<dbReference type="Proteomes" id="UP001165986">
    <property type="component" value="Unassembled WGS sequence"/>
</dbReference>
<comment type="caution">
    <text evidence="1">The sequence shown here is derived from an EMBL/GenBank/DDBJ whole genome shotgun (WGS) entry which is preliminary data.</text>
</comment>
<keyword evidence="2" id="KW-1185">Reference proteome</keyword>
<sequence>MYEKHNRDHCKFCALILSLLRRVLLADGKGHDTGHYTEYGREARSLTKLNNTARLLLLQV</sequence>
<accession>A0AA40VQ77</accession>
<dbReference type="EMBL" id="VJXY01000004">
    <property type="protein sequence ID" value="MBD6615452.1"/>
    <property type="molecule type" value="Genomic_DNA"/>
</dbReference>
<protein>
    <submittedName>
        <fullName evidence="1">Uncharacterized protein</fullName>
    </submittedName>
</protein>
<organism evidence="1 2">
    <name type="scientific">Komarekiella delphini-convector SJRDD-AB1</name>
    <dbReference type="NCBI Taxonomy" id="2593771"/>
    <lineage>
        <taxon>Bacteria</taxon>
        <taxon>Bacillati</taxon>
        <taxon>Cyanobacteriota</taxon>
        <taxon>Cyanophyceae</taxon>
        <taxon>Nostocales</taxon>
        <taxon>Nostocaceae</taxon>
        <taxon>Komarekiella</taxon>
        <taxon>Komarekiella delphini-convector</taxon>
    </lineage>
</organism>
<proteinExistence type="predicted"/>
<dbReference type="AlphaFoldDB" id="A0AA40VQ77"/>
<name>A0AA40VQ77_9NOST</name>
<gene>
    <name evidence="1" type="ORF">FNW02_06265</name>
</gene>
<evidence type="ECO:0000313" key="1">
    <source>
        <dbReference type="EMBL" id="MBD6615452.1"/>
    </source>
</evidence>
<reference evidence="1" key="1">
    <citation type="submission" date="2019-07" db="EMBL/GenBank/DDBJ databases">
        <title>Toxilogical consequences of a new and cryptic species of cyanobacteria (Komarekiella delphini-convector) recovered from the epidermis of a bottlenose dolphin and 1500 ft. in the air.</title>
        <authorList>
            <person name="Brown A.O."/>
            <person name="Dvorak P."/>
            <person name="Villanueva C.D."/>
            <person name="Foss A.J."/>
            <person name="Garvey A.D."/>
            <person name="Gibson Q.A."/>
            <person name="Johansen J.R."/>
            <person name="Casamatta D.A."/>
        </authorList>
    </citation>
    <scope>NUCLEOTIDE SEQUENCE</scope>
    <source>
        <strain evidence="1">SJRDD-AB1</strain>
    </source>
</reference>
<evidence type="ECO:0000313" key="2">
    <source>
        <dbReference type="Proteomes" id="UP001165986"/>
    </source>
</evidence>